<dbReference type="InterPro" id="IPR000073">
    <property type="entry name" value="AB_hydrolase_1"/>
</dbReference>
<dbReference type="Proteomes" id="UP000468901">
    <property type="component" value="Unassembled WGS sequence"/>
</dbReference>
<dbReference type="SUPFAM" id="SSF53474">
    <property type="entry name" value="alpha/beta-Hydrolases"/>
    <property type="match status" value="1"/>
</dbReference>
<evidence type="ECO:0000313" key="2">
    <source>
        <dbReference type="EMBL" id="KAB7739252.1"/>
    </source>
</evidence>
<dbReference type="GO" id="GO:0004806">
    <property type="term" value="F:triacylglycerol lipase activity"/>
    <property type="evidence" value="ECO:0007669"/>
    <property type="project" value="TreeGrafter"/>
</dbReference>
<protein>
    <submittedName>
        <fullName evidence="2">Alpha/beta fold hydrolase</fullName>
    </submittedName>
</protein>
<dbReference type="Gene3D" id="3.40.50.1820">
    <property type="entry name" value="alpha/beta hydrolase"/>
    <property type="match status" value="1"/>
</dbReference>
<dbReference type="PANTHER" id="PTHR43433:SF5">
    <property type="entry name" value="AB HYDROLASE-1 DOMAIN-CONTAINING PROTEIN"/>
    <property type="match status" value="1"/>
</dbReference>
<sequence length="281" mass="30935">MVRVERNIRGKRSMPFAKVGDIEIHYDRHGQGPRLLFISGTGGDLRMKPNVFDGPLPKHFDTLAYDQRGLGQTTKPDCPYSMAQYAEDAAGLMHAIGWGSAMVIGVSFGGMVAQELAINHPHMVEGLVLCCTTPGGEGGASFPFHTIEHLKGEERARHMIPISDTRHDGAWAKANPAAYDAMVSFASLDPYADEPGTAIGRHRQLEARAKHDTWDRLDQIRCPTLVCAGRYDGIAPPATVAKMANRIRSSELRLFEGGHLFMLQDREAFPAMIRFLKGDQP</sequence>
<organism evidence="2 3">
    <name type="scientific">Parvibaculum sedimenti</name>
    <dbReference type="NCBI Taxonomy" id="2608632"/>
    <lineage>
        <taxon>Bacteria</taxon>
        <taxon>Pseudomonadati</taxon>
        <taxon>Pseudomonadota</taxon>
        <taxon>Alphaproteobacteria</taxon>
        <taxon>Hyphomicrobiales</taxon>
        <taxon>Parvibaculaceae</taxon>
        <taxon>Parvibaculum</taxon>
    </lineage>
</organism>
<dbReference type="PRINTS" id="PR00111">
    <property type="entry name" value="ABHYDROLASE"/>
</dbReference>
<comment type="caution">
    <text evidence="2">The sequence shown here is derived from an EMBL/GenBank/DDBJ whole genome shotgun (WGS) entry which is preliminary data.</text>
</comment>
<feature type="domain" description="AB hydrolase-1" evidence="1">
    <location>
        <begin position="33"/>
        <end position="264"/>
    </location>
</feature>
<keyword evidence="2" id="KW-0378">Hydrolase</keyword>
<evidence type="ECO:0000259" key="1">
    <source>
        <dbReference type="Pfam" id="PF00561"/>
    </source>
</evidence>
<dbReference type="InterPro" id="IPR050471">
    <property type="entry name" value="AB_hydrolase"/>
</dbReference>
<dbReference type="PANTHER" id="PTHR43433">
    <property type="entry name" value="HYDROLASE, ALPHA/BETA FOLD FAMILY PROTEIN"/>
    <property type="match status" value="1"/>
</dbReference>
<proteinExistence type="predicted"/>
<accession>A0A6N6VJY9</accession>
<dbReference type="GO" id="GO:0046503">
    <property type="term" value="P:glycerolipid catabolic process"/>
    <property type="evidence" value="ECO:0007669"/>
    <property type="project" value="TreeGrafter"/>
</dbReference>
<gene>
    <name evidence="2" type="ORF">F2P47_13620</name>
</gene>
<dbReference type="InterPro" id="IPR029058">
    <property type="entry name" value="AB_hydrolase_fold"/>
</dbReference>
<dbReference type="EMBL" id="WESC01000012">
    <property type="protein sequence ID" value="KAB7739252.1"/>
    <property type="molecule type" value="Genomic_DNA"/>
</dbReference>
<keyword evidence="3" id="KW-1185">Reference proteome</keyword>
<name>A0A6N6VJY9_9HYPH</name>
<dbReference type="AlphaFoldDB" id="A0A6N6VJY9"/>
<evidence type="ECO:0000313" key="3">
    <source>
        <dbReference type="Proteomes" id="UP000468901"/>
    </source>
</evidence>
<reference evidence="2 3" key="1">
    <citation type="submission" date="2019-09" db="EMBL/GenBank/DDBJ databases">
        <title>Parvibaculum sedimenti sp. nov., isolated from sediment.</title>
        <authorList>
            <person name="Wang Y."/>
        </authorList>
    </citation>
    <scope>NUCLEOTIDE SEQUENCE [LARGE SCALE GENOMIC DNA]</scope>
    <source>
        <strain evidence="2 3">HXT-9</strain>
    </source>
</reference>
<dbReference type="Pfam" id="PF00561">
    <property type="entry name" value="Abhydrolase_1"/>
    <property type="match status" value="1"/>
</dbReference>